<evidence type="ECO:0000313" key="1">
    <source>
        <dbReference type="EMBL" id="KAJ3559931.1"/>
    </source>
</evidence>
<name>A0ACC1TFQ1_9APHY</name>
<protein>
    <submittedName>
        <fullName evidence="1">Uncharacterized protein</fullName>
    </submittedName>
</protein>
<keyword evidence="2" id="KW-1185">Reference proteome</keyword>
<sequence>MPHFASTSVTDPNTYLAEPRSSKAPFKLHSLRPERGFCAMPGLRLRYAFFVDPARSVPLYCPAANSPSAAVCHAAHLFIHSVLPSLLFLPVSCAIFADAGAEVDARLFSVHRFCLSRHSNYGTALTQITTRRIPLLTGRMMQITFMPGTPTHCQTRAIRRSQKAPISQENNVDVLIIGAGPAGLFCANGLARAGISVRIVDKNPEKVAVGHADGFQPRTLEVLQSYGLAERVFREGAQIHTAAFYHPSPNGGIERANTVADVTGTSARYPFEVTMHQGKTESIFLDSLEGMGVSLKHLRDEVPSEIVRAKFVVGADGAHSWVRNTLGIAMEGENSDNLWGVPCGILQWIMRPVALEVGGRLDKSKLTPEEILRIGQDILRPYKMDTQVFHWWTAFLIGQRLAAKYSVHERVFIAGDACHTHSPTAGQGMNASMNDSHNLVWKMVHVLRGWADMSLLRTYEDERRRYAQDLIALDKEYAALSTKKPKTDDREDRITHEEGLRVYQSFGDFTSGIGILYAPSTIVNSAHQSVATGLTIGKRMLPQVFLCAADGRPYEIHDLLPADTRFKLLIFAGDTNQEAQMRRVCGFAEALSQKDSFFNRYGRHDPSVVFDVLVISSASVNTADHSSLEKAFGLHWSKVFVDDRAMYGHTGGNGYETCGVDRGVGAVVVVRPDGYVGMAAPLQGTSELDAYFSKFMMP</sequence>
<dbReference type="Proteomes" id="UP001148662">
    <property type="component" value="Unassembled WGS sequence"/>
</dbReference>
<dbReference type="EMBL" id="JANHOG010000003">
    <property type="protein sequence ID" value="KAJ3559931.1"/>
    <property type="molecule type" value="Genomic_DNA"/>
</dbReference>
<organism evidence="1 2">
    <name type="scientific">Phlebia brevispora</name>
    <dbReference type="NCBI Taxonomy" id="194682"/>
    <lineage>
        <taxon>Eukaryota</taxon>
        <taxon>Fungi</taxon>
        <taxon>Dikarya</taxon>
        <taxon>Basidiomycota</taxon>
        <taxon>Agaricomycotina</taxon>
        <taxon>Agaricomycetes</taxon>
        <taxon>Polyporales</taxon>
        <taxon>Meruliaceae</taxon>
        <taxon>Phlebia</taxon>
    </lineage>
</organism>
<evidence type="ECO:0000313" key="2">
    <source>
        <dbReference type="Proteomes" id="UP001148662"/>
    </source>
</evidence>
<gene>
    <name evidence="1" type="ORF">NM688_g42</name>
</gene>
<accession>A0ACC1TFQ1</accession>
<comment type="caution">
    <text evidence="1">The sequence shown here is derived from an EMBL/GenBank/DDBJ whole genome shotgun (WGS) entry which is preliminary data.</text>
</comment>
<proteinExistence type="predicted"/>
<reference evidence="1" key="1">
    <citation type="submission" date="2022-07" db="EMBL/GenBank/DDBJ databases">
        <title>Genome Sequence of Phlebia brevispora.</title>
        <authorList>
            <person name="Buettner E."/>
        </authorList>
    </citation>
    <scope>NUCLEOTIDE SEQUENCE</scope>
    <source>
        <strain evidence="1">MPL23</strain>
    </source>
</reference>